<accession>A0A8C9BXW7</accession>
<dbReference type="InterPro" id="IPR043502">
    <property type="entry name" value="DNA/RNA_pol_sf"/>
</dbReference>
<protein>
    <recommendedName>
        <fullName evidence="1">RNA-directed DNA polymerase</fullName>
        <ecNumber evidence="1">2.7.7.49</ecNumber>
    </recommendedName>
</protein>
<dbReference type="EC" id="2.7.7.49" evidence="1"/>
<dbReference type="AlphaFoldDB" id="A0A8C9BXW7"/>
<proteinExistence type="predicted"/>
<dbReference type="PANTHER" id="PTHR19446">
    <property type="entry name" value="REVERSE TRANSCRIPTASES"/>
    <property type="match status" value="1"/>
</dbReference>
<evidence type="ECO:0000313" key="3">
    <source>
        <dbReference type="Ensembl" id="ENSPSNP00000015031.1"/>
    </source>
</evidence>
<name>A0A8C9BXW7_PHOSS</name>
<evidence type="ECO:0000256" key="1">
    <source>
        <dbReference type="ARBA" id="ARBA00012493"/>
    </source>
</evidence>
<keyword evidence="4" id="KW-1185">Reference proteome</keyword>
<organism evidence="3 4">
    <name type="scientific">Phocoena sinus</name>
    <name type="common">Vaquita</name>
    <dbReference type="NCBI Taxonomy" id="42100"/>
    <lineage>
        <taxon>Eukaryota</taxon>
        <taxon>Metazoa</taxon>
        <taxon>Chordata</taxon>
        <taxon>Craniata</taxon>
        <taxon>Vertebrata</taxon>
        <taxon>Euteleostomi</taxon>
        <taxon>Mammalia</taxon>
        <taxon>Eutheria</taxon>
        <taxon>Laurasiatheria</taxon>
        <taxon>Artiodactyla</taxon>
        <taxon>Whippomorpha</taxon>
        <taxon>Cetacea</taxon>
        <taxon>Odontoceti</taxon>
        <taxon>Phocoenidae</taxon>
        <taxon>Phocoena</taxon>
    </lineage>
</organism>
<sequence>MRDYYKKLYANKLDNLEEIDKFLEMHNLPILSQEEIENMNRPITSTEIETVIQNLPTNKSPGTDGFTGEFYQTLREQLTPILLKLFQNIAEGGTLPNSFYEATLTLIPKPDKDVTKKENYRPISLMNIDAKILNKILANRIPQHIKSIIHHDQVGFTSGMHGFFNICKSSNVIHHINKLRNKNHMIISIDARKAFDKIQHELMIKTLQKMGIEGTYLNIIKAICDKPTANIILIGEKVKAFPLRSGTRQVCLLSPLFLNTVLEVLAMAIREEKSKRNTNWKGRSETVTVCR</sequence>
<reference evidence="3" key="1">
    <citation type="submission" date="2019-08" db="EMBL/GenBank/DDBJ databases">
        <title>Phocoena sinus (Vaquita) genome, mPhoSin1, primary haplotype.</title>
        <authorList>
            <person name="Morin P."/>
            <person name="Mountcastle J."/>
            <person name="Fungtammasan C."/>
            <person name="Rhie A."/>
            <person name="Rojas-Bracho L."/>
            <person name="Smith C.R."/>
            <person name="Taylor B.L."/>
            <person name="Gulland F.M.D."/>
            <person name="Musser W."/>
            <person name="Houck M."/>
            <person name="Haase B."/>
            <person name="Paez S."/>
            <person name="Howe K."/>
            <person name="Torrance J."/>
            <person name="Formenti G."/>
            <person name="Phillippy A."/>
            <person name="Ryder O."/>
            <person name="Jarvis E.D."/>
            <person name="Fedrigo O."/>
        </authorList>
    </citation>
    <scope>NUCLEOTIDE SEQUENCE [LARGE SCALE GENOMIC DNA]</scope>
</reference>
<feature type="domain" description="Reverse transcriptase" evidence="2">
    <location>
        <begin position="88"/>
        <end position="291"/>
    </location>
</feature>
<evidence type="ECO:0000259" key="2">
    <source>
        <dbReference type="PROSITE" id="PS50878"/>
    </source>
</evidence>
<dbReference type="GO" id="GO:0003964">
    <property type="term" value="F:RNA-directed DNA polymerase activity"/>
    <property type="evidence" value="ECO:0007669"/>
    <property type="project" value="UniProtKB-EC"/>
</dbReference>
<dbReference type="Proteomes" id="UP000694554">
    <property type="component" value="Chromosome 16"/>
</dbReference>
<dbReference type="Pfam" id="PF00078">
    <property type="entry name" value="RVT_1"/>
    <property type="match status" value="1"/>
</dbReference>
<dbReference type="CDD" id="cd01650">
    <property type="entry name" value="RT_nLTR_like"/>
    <property type="match status" value="1"/>
</dbReference>
<dbReference type="Ensembl" id="ENSPSNT00000016970.1">
    <property type="protein sequence ID" value="ENSPSNP00000015031.1"/>
    <property type="gene ID" value="ENSPSNG00000011112.1"/>
</dbReference>
<evidence type="ECO:0000313" key="4">
    <source>
        <dbReference type="Proteomes" id="UP000694554"/>
    </source>
</evidence>
<dbReference type="PROSITE" id="PS50878">
    <property type="entry name" value="RT_POL"/>
    <property type="match status" value="1"/>
</dbReference>
<dbReference type="SUPFAM" id="SSF56672">
    <property type="entry name" value="DNA/RNA polymerases"/>
    <property type="match status" value="1"/>
</dbReference>
<dbReference type="InterPro" id="IPR000477">
    <property type="entry name" value="RT_dom"/>
</dbReference>
<reference evidence="3" key="3">
    <citation type="submission" date="2025-09" db="UniProtKB">
        <authorList>
            <consortium name="Ensembl"/>
        </authorList>
    </citation>
    <scope>IDENTIFICATION</scope>
</reference>
<dbReference type="GeneTree" id="ENSGT01150000286946"/>
<reference evidence="3" key="2">
    <citation type="submission" date="2025-08" db="UniProtKB">
        <authorList>
            <consortium name="Ensembl"/>
        </authorList>
    </citation>
    <scope>IDENTIFICATION</scope>
</reference>